<proteinExistence type="predicted"/>
<dbReference type="EMBL" id="FOGV01000004">
    <property type="protein sequence ID" value="SER67797.1"/>
    <property type="molecule type" value="Genomic_DNA"/>
</dbReference>
<evidence type="ECO:0000313" key="2">
    <source>
        <dbReference type="Proteomes" id="UP000199318"/>
    </source>
</evidence>
<gene>
    <name evidence="1" type="ORF">SAMN05444126_10431</name>
</gene>
<dbReference type="RefSeq" id="WP_093072060.1">
    <property type="nucleotide sequence ID" value="NZ_FOGV01000004.1"/>
</dbReference>
<reference evidence="2" key="1">
    <citation type="submission" date="2016-10" db="EMBL/GenBank/DDBJ databases">
        <authorList>
            <person name="de Groot N.N."/>
        </authorList>
    </citation>
    <scope>NUCLEOTIDE SEQUENCE [LARGE SCALE GENOMIC DNA]</scope>
    <source>
        <strain evidence="2">10nlg</strain>
    </source>
</reference>
<accession>A0A1H9R5B1</accession>
<dbReference type="AlphaFoldDB" id="A0A1H9R5B1"/>
<protein>
    <submittedName>
        <fullName evidence="1">Uncharacterized protein</fullName>
    </submittedName>
</protein>
<keyword evidence="2" id="KW-1185">Reference proteome</keyword>
<comment type="caution">
    <text evidence="1">The sequence shown here is derived from an EMBL/GenBank/DDBJ whole genome shotgun (WGS) entry which is preliminary data.</text>
</comment>
<evidence type="ECO:0000313" key="1">
    <source>
        <dbReference type="EMBL" id="SER67797.1"/>
    </source>
</evidence>
<organism evidence="1 2">
    <name type="scientific">Salisediminibacterium halotolerans</name>
    <dbReference type="NCBI Taxonomy" id="517425"/>
    <lineage>
        <taxon>Bacteria</taxon>
        <taxon>Bacillati</taxon>
        <taxon>Bacillota</taxon>
        <taxon>Bacilli</taxon>
        <taxon>Bacillales</taxon>
        <taxon>Bacillaceae</taxon>
        <taxon>Salisediminibacterium</taxon>
    </lineage>
</organism>
<name>A0A1H9R5B1_9BACI</name>
<sequence>MSLALSIEKPLFLSSTRPLMVRQDGHDIGYIKRWYRKTAANKAYDPKDQVHVSVFARNYEIEITENRSSFARGKQWEIRIAGNLTGYLVNNESLKDPHAIKLQVPALPEIAAEARGKNSGEIAIDGEVCGETYRAGRYIPTKYEAALNGLPQEIDPLLVAGILYVYWLAM</sequence>
<dbReference type="Proteomes" id="UP000199318">
    <property type="component" value="Unassembled WGS sequence"/>
</dbReference>